<evidence type="ECO:0000313" key="10">
    <source>
        <dbReference type="EMBL" id="KAK4771386.1"/>
    </source>
</evidence>
<organism evidence="10 11">
    <name type="scientific">Trapa incisa</name>
    <dbReference type="NCBI Taxonomy" id="236973"/>
    <lineage>
        <taxon>Eukaryota</taxon>
        <taxon>Viridiplantae</taxon>
        <taxon>Streptophyta</taxon>
        <taxon>Embryophyta</taxon>
        <taxon>Tracheophyta</taxon>
        <taxon>Spermatophyta</taxon>
        <taxon>Magnoliopsida</taxon>
        <taxon>eudicotyledons</taxon>
        <taxon>Gunneridae</taxon>
        <taxon>Pentapetalae</taxon>
        <taxon>rosids</taxon>
        <taxon>malvids</taxon>
        <taxon>Myrtales</taxon>
        <taxon>Lythraceae</taxon>
        <taxon>Trapa</taxon>
    </lineage>
</organism>
<keyword evidence="7" id="KW-0175">Coiled coil</keyword>
<evidence type="ECO:0000256" key="7">
    <source>
        <dbReference type="SAM" id="Coils"/>
    </source>
</evidence>
<keyword evidence="11" id="KW-1185">Reference proteome</keyword>
<dbReference type="GO" id="GO:0000727">
    <property type="term" value="P:double-strand break repair via break-induced replication"/>
    <property type="evidence" value="ECO:0007669"/>
    <property type="project" value="TreeGrafter"/>
</dbReference>
<dbReference type="GO" id="GO:0006261">
    <property type="term" value="P:DNA-templated DNA replication"/>
    <property type="evidence" value="ECO:0007669"/>
    <property type="project" value="InterPro"/>
</dbReference>
<sequence>MVYYLPVFGIGVTFDPNHRRRKTEEAVIEILLEMTSSSSDPVDNFGTLSDVEPLKRAWRNEKAAPEILRFEEQLINRVSEQIQLMEETVDHFTEKGTDPLTVSLYQMDLDRTQFLLRSYLRIRLQKIEKCMFHVLNKTELYERLSEQEKIFVQRSAEDFKKHLDESVLLHLPDNYQSILKQFTASQEDEDGKEDGMVPEPPLDTFVVCKARDYIGPSEFQGNSNDSLTMDLPLEMERDDLSFIPYRRIQKLLDIGKVDLV</sequence>
<reference evidence="10 11" key="1">
    <citation type="journal article" date="2023" name="Hortic Res">
        <title>Pangenome of water caltrop reveals structural variations and asymmetric subgenome divergence after allopolyploidization.</title>
        <authorList>
            <person name="Zhang X."/>
            <person name="Chen Y."/>
            <person name="Wang L."/>
            <person name="Yuan Y."/>
            <person name="Fang M."/>
            <person name="Shi L."/>
            <person name="Lu R."/>
            <person name="Comes H.P."/>
            <person name="Ma Y."/>
            <person name="Chen Y."/>
            <person name="Huang G."/>
            <person name="Zhou Y."/>
            <person name="Zheng Z."/>
            <person name="Qiu Y."/>
        </authorList>
    </citation>
    <scope>NUCLEOTIDE SEQUENCE [LARGE SCALE GENOMIC DNA]</scope>
    <source>
        <tissue evidence="10">Roots</tissue>
    </source>
</reference>
<dbReference type="InterPro" id="IPR008591">
    <property type="entry name" value="GINS_Sld5"/>
</dbReference>
<feature type="domain" description="GINS subunit" evidence="8">
    <location>
        <begin position="100"/>
        <end position="164"/>
    </location>
</feature>
<gene>
    <name evidence="10" type="ORF">SAY87_031918</name>
</gene>
<evidence type="ECO:0000256" key="1">
    <source>
        <dbReference type="ARBA" id="ARBA00004123"/>
    </source>
</evidence>
<comment type="function">
    <text evidence="6">The GINS complex plays an essential role in the initiation of DNA replication.</text>
</comment>
<comment type="caution">
    <text evidence="10">The sequence shown here is derived from an EMBL/GenBank/DDBJ whole genome shotgun (WGS) entry which is preliminary data.</text>
</comment>
<dbReference type="PANTHER" id="PTHR21206">
    <property type="entry name" value="SLD5 PROTEIN"/>
    <property type="match status" value="1"/>
</dbReference>
<evidence type="ECO:0000256" key="3">
    <source>
        <dbReference type="ARBA" id="ARBA00014804"/>
    </source>
</evidence>
<dbReference type="FunFam" id="1.20.58.1030:FF:000005">
    <property type="entry name" value="DNA replication complex GINS protein SLD5"/>
    <property type="match status" value="1"/>
</dbReference>
<dbReference type="InterPro" id="IPR031633">
    <property type="entry name" value="SLD5_C"/>
</dbReference>
<protein>
    <recommendedName>
        <fullName evidence="3 6">DNA replication complex GINS protein SLD5</fullName>
    </recommendedName>
</protein>
<dbReference type="CDD" id="cd11711">
    <property type="entry name" value="GINS_A_Sld5"/>
    <property type="match status" value="1"/>
</dbReference>
<keyword evidence="5 6" id="KW-0539">Nucleus</keyword>
<name>A0AAN7KQD0_9MYRT</name>
<comment type="subcellular location">
    <subcellularLocation>
        <location evidence="1 6">Nucleus</location>
    </subcellularLocation>
</comment>
<dbReference type="PIRSF" id="PIRSF007764">
    <property type="entry name" value="Sld5"/>
    <property type="match status" value="1"/>
</dbReference>
<dbReference type="AlphaFoldDB" id="A0AAN7KQD0"/>
<dbReference type="PANTHER" id="PTHR21206:SF0">
    <property type="entry name" value="DNA REPLICATION COMPLEX GINS PROTEIN SLD5"/>
    <property type="match status" value="1"/>
</dbReference>
<dbReference type="SUPFAM" id="SSF160059">
    <property type="entry name" value="PriA/YqbF domain"/>
    <property type="match status" value="1"/>
</dbReference>
<dbReference type="Pfam" id="PF05916">
    <property type="entry name" value="Sld5"/>
    <property type="match status" value="1"/>
</dbReference>
<comment type="similarity">
    <text evidence="2 6">Belongs to the GINS4/SLD5 family.</text>
</comment>
<dbReference type="InterPro" id="IPR038749">
    <property type="entry name" value="Sld5_GINS_A"/>
</dbReference>
<feature type="coiled-coil region" evidence="7">
    <location>
        <begin position="68"/>
        <end position="95"/>
    </location>
</feature>
<feature type="domain" description="DNA replication complex GINS protein SLD5 C-terminal" evidence="9">
    <location>
        <begin position="200"/>
        <end position="260"/>
    </location>
</feature>
<evidence type="ECO:0000256" key="6">
    <source>
        <dbReference type="PIRNR" id="PIRNR007764"/>
    </source>
</evidence>
<dbReference type="Proteomes" id="UP001345219">
    <property type="component" value="Chromosome 24"/>
</dbReference>
<dbReference type="Gene3D" id="1.20.58.1030">
    <property type="match status" value="1"/>
</dbReference>
<dbReference type="GO" id="GO:0000811">
    <property type="term" value="C:GINS complex"/>
    <property type="evidence" value="ECO:0007669"/>
    <property type="project" value="UniProtKB-UniRule"/>
</dbReference>
<dbReference type="Pfam" id="PF16922">
    <property type="entry name" value="SLD5_C"/>
    <property type="match status" value="1"/>
</dbReference>
<evidence type="ECO:0000256" key="5">
    <source>
        <dbReference type="ARBA" id="ARBA00023242"/>
    </source>
</evidence>
<dbReference type="EMBL" id="JAXIOK010000005">
    <property type="protein sequence ID" value="KAK4771386.1"/>
    <property type="molecule type" value="Genomic_DNA"/>
</dbReference>
<evidence type="ECO:0000259" key="9">
    <source>
        <dbReference type="Pfam" id="PF16922"/>
    </source>
</evidence>
<dbReference type="InterPro" id="IPR021151">
    <property type="entry name" value="GINS_A"/>
</dbReference>
<keyword evidence="4 6" id="KW-0235">DNA replication</keyword>
<evidence type="ECO:0000313" key="11">
    <source>
        <dbReference type="Proteomes" id="UP001345219"/>
    </source>
</evidence>
<evidence type="ECO:0000259" key="8">
    <source>
        <dbReference type="Pfam" id="PF05916"/>
    </source>
</evidence>
<evidence type="ECO:0000256" key="4">
    <source>
        <dbReference type="ARBA" id="ARBA00022705"/>
    </source>
</evidence>
<proteinExistence type="inferred from homology"/>
<evidence type="ECO:0000256" key="2">
    <source>
        <dbReference type="ARBA" id="ARBA00008187"/>
    </source>
</evidence>
<accession>A0AAN7KQD0</accession>
<dbReference type="InterPro" id="IPR036224">
    <property type="entry name" value="GINS_bundle-like_dom_sf"/>
</dbReference>
<dbReference type="SUPFAM" id="SSF158573">
    <property type="entry name" value="GINS helical bundle-like"/>
    <property type="match status" value="1"/>
</dbReference>